<dbReference type="eggNOG" id="ENOG502R9UI">
    <property type="taxonomic scope" value="Eukaryota"/>
</dbReference>
<reference evidence="2 3" key="1">
    <citation type="submission" date="2008-03" db="EMBL/GenBank/DDBJ databases">
        <title>The Genome Sequence of Verticillium dahliae VdLs.17.</title>
        <authorList>
            <consortium name="The Broad Institute Genome Sequencing Platform"/>
            <person name="Ma L.-J.J."/>
            <person name="Klosterman S.J."/>
            <person name="Subbarao K."/>
            <person name="Dobinson K."/>
            <person name="Veronese P."/>
            <person name="Kang S."/>
            <person name="Gold S.E."/>
            <person name="Young S."/>
            <person name="Jaffe D."/>
            <person name="Gnerre S."/>
            <person name="Berlin A."/>
            <person name="Heiman D."/>
            <person name="Hepburn T."/>
            <person name="Sykes S."/>
            <person name="Alvarado L."/>
            <person name="Kodira C.D."/>
            <person name="Lander E."/>
            <person name="Galagan J."/>
            <person name="Nusbaum C."/>
            <person name="Birren B."/>
        </authorList>
    </citation>
    <scope>NUCLEOTIDE SEQUENCE [LARGE SCALE GENOMIC DNA]</scope>
    <source>
        <strain evidence="3">VdLs.17 / ATCC MYA-4575 / FGSC 10137</strain>
    </source>
</reference>
<dbReference type="KEGG" id="vda:VDAG_04817"/>
<dbReference type="SUPFAM" id="SSF56112">
    <property type="entry name" value="Protein kinase-like (PK-like)"/>
    <property type="match status" value="1"/>
</dbReference>
<proteinExistence type="predicted"/>
<dbReference type="CDD" id="cd05120">
    <property type="entry name" value="APH_ChoK_like"/>
    <property type="match status" value="1"/>
</dbReference>
<dbReference type="Gene3D" id="3.90.1200.10">
    <property type="match status" value="1"/>
</dbReference>
<dbReference type="InterPro" id="IPR051678">
    <property type="entry name" value="AGP_Transferase"/>
</dbReference>
<protein>
    <recommendedName>
        <fullName evidence="1">Aminoglycoside phosphotransferase domain-containing protein</fullName>
    </recommendedName>
</protein>
<dbReference type="AlphaFoldDB" id="G2X332"/>
<dbReference type="RefSeq" id="XP_009652716.1">
    <property type="nucleotide sequence ID" value="XM_009654421.1"/>
</dbReference>
<dbReference type="Proteomes" id="UP000001611">
    <property type="component" value="Chromosome 3"/>
</dbReference>
<dbReference type="STRING" id="498257.G2X332"/>
<dbReference type="Pfam" id="PF01636">
    <property type="entry name" value="APH"/>
    <property type="match status" value="1"/>
</dbReference>
<dbReference type="PANTHER" id="PTHR21310">
    <property type="entry name" value="AMINOGLYCOSIDE PHOSPHOTRANSFERASE-RELATED-RELATED"/>
    <property type="match status" value="1"/>
</dbReference>
<dbReference type="HOGENOM" id="CLU_021768_3_0_1"/>
<evidence type="ECO:0000313" key="3">
    <source>
        <dbReference type="Proteomes" id="UP000001611"/>
    </source>
</evidence>
<dbReference type="InterPro" id="IPR002575">
    <property type="entry name" value="Aminoglycoside_PTrfase"/>
</dbReference>
<dbReference type="InterPro" id="IPR011009">
    <property type="entry name" value="Kinase-like_dom_sf"/>
</dbReference>
<dbReference type="EMBL" id="DS572702">
    <property type="protein sequence ID" value="EGY23379.1"/>
    <property type="molecule type" value="Genomic_DNA"/>
</dbReference>
<dbReference type="OMA" id="TMRFISQ"/>
<feature type="domain" description="Aminoglycoside phosphotransferase" evidence="1">
    <location>
        <begin position="55"/>
        <end position="245"/>
    </location>
</feature>
<organism evidence="2 3">
    <name type="scientific">Verticillium dahliae (strain VdLs.17 / ATCC MYA-4575 / FGSC 10137)</name>
    <name type="common">Verticillium wilt</name>
    <dbReference type="NCBI Taxonomy" id="498257"/>
    <lineage>
        <taxon>Eukaryota</taxon>
        <taxon>Fungi</taxon>
        <taxon>Dikarya</taxon>
        <taxon>Ascomycota</taxon>
        <taxon>Pezizomycotina</taxon>
        <taxon>Sordariomycetes</taxon>
        <taxon>Hypocreomycetidae</taxon>
        <taxon>Glomerellales</taxon>
        <taxon>Plectosphaerellaceae</taxon>
        <taxon>Verticillium</taxon>
    </lineage>
</organism>
<dbReference type="PANTHER" id="PTHR21310:SF55">
    <property type="entry name" value="AMINOGLYCOSIDE PHOSPHOTRANSFERASE DOMAIN-CONTAINING PROTEIN"/>
    <property type="match status" value="1"/>
</dbReference>
<evidence type="ECO:0000259" key="1">
    <source>
        <dbReference type="Pfam" id="PF01636"/>
    </source>
</evidence>
<sequence>MSPNTEGVNAGLINRLLVILFVKARTHRYLRWLRKPSPGLMSIFNMCIKVKPVASLAEANAMRFVARHTSVPVPNVYCAFIHKGATYLVMSKMRGKMAWYGWQARTEESKSIVLAQLRQMVTELRSVPPPDGVSVGGVGGGPFCDCRLPFKLLWGPFTTTRDFHEALANSADLNADYACLPDDVHELLEFYRQSDTQLVLTHGDLSSLNILVEGDDVMGIVDWETAGWLPPYWEYTCAKYVNPVNEFWAAEIDKFLEPMPYELKMERVRQKYFGAL</sequence>
<name>G2X332_VERDV</name>
<gene>
    <name evidence="2" type="ORF">VDAG_04817</name>
</gene>
<accession>G2X332</accession>
<evidence type="ECO:0000313" key="2">
    <source>
        <dbReference type="EMBL" id="EGY23379.1"/>
    </source>
</evidence>
<keyword evidence="3" id="KW-1185">Reference proteome</keyword>
<dbReference type="GeneID" id="20706280"/>
<dbReference type="InParanoid" id="G2X332"/>
<dbReference type="OrthoDB" id="8300194at2759"/>